<dbReference type="Pfam" id="PF13349">
    <property type="entry name" value="DUF4097"/>
    <property type="match status" value="1"/>
</dbReference>
<evidence type="ECO:0000313" key="4">
    <source>
        <dbReference type="EMBL" id="SDS03641.1"/>
    </source>
</evidence>
<reference evidence="4 5" key="1">
    <citation type="submission" date="2016-10" db="EMBL/GenBank/DDBJ databases">
        <authorList>
            <person name="de Groot N.N."/>
        </authorList>
    </citation>
    <scope>NUCLEOTIDE SEQUENCE [LARGE SCALE GENOMIC DNA]</scope>
    <source>
        <strain evidence="4 5">DSM 21800</strain>
    </source>
</reference>
<evidence type="ECO:0000313" key="5">
    <source>
        <dbReference type="Proteomes" id="UP000199103"/>
    </source>
</evidence>
<dbReference type="PROSITE" id="PS51257">
    <property type="entry name" value="PROKAR_LIPOPROTEIN"/>
    <property type="match status" value="1"/>
</dbReference>
<feature type="compositionally biased region" description="Basic and acidic residues" evidence="1">
    <location>
        <begin position="231"/>
        <end position="241"/>
    </location>
</feature>
<keyword evidence="2" id="KW-0732">Signal</keyword>
<dbReference type="Proteomes" id="UP000199103">
    <property type="component" value="Chromosome I"/>
</dbReference>
<feature type="signal peptide" evidence="2">
    <location>
        <begin position="1"/>
        <end position="33"/>
    </location>
</feature>
<protein>
    <submittedName>
        <fullName evidence="4">Putative adhesin</fullName>
    </submittedName>
</protein>
<dbReference type="AlphaFoldDB" id="A0A1H1NXC5"/>
<evidence type="ECO:0000259" key="3">
    <source>
        <dbReference type="Pfam" id="PF13349"/>
    </source>
</evidence>
<name>A0A1H1NXC5_9ACTN</name>
<dbReference type="STRING" id="630515.SAMN04489812_0686"/>
<dbReference type="InterPro" id="IPR025164">
    <property type="entry name" value="Toastrack_DUF4097"/>
</dbReference>
<sequence length="256" mass="27846">MRIRRSYTAVAAAVLTFVAVGGAGCAIAPPAEADPERKTFQMTGETLTVDSDDSTLELVPGDGDEVRVTRWFRARTLYGPKPKATWDWHSGRDRLTLRVRCSGVIADCSVRHRIEVPRDVALVVRDTDGRVRADGFDRAVQIHSRDGQVTVRNSSGPLTVNTVDGRVDGSGLTSRQVDVSSRDGAVRLALRTAPDRLTAQDKDGSLTIEVPGDQRYRVKTSSQDGAVDVSVPRDKNSDHRIDASTRDGRLTIRPAG</sequence>
<feature type="domain" description="DUF4097" evidence="3">
    <location>
        <begin position="139"/>
        <end position="251"/>
    </location>
</feature>
<dbReference type="RefSeq" id="WP_091519886.1">
    <property type="nucleotide sequence ID" value="NZ_LT629772.1"/>
</dbReference>
<feature type="chain" id="PRO_5039397359" evidence="2">
    <location>
        <begin position="34"/>
        <end position="256"/>
    </location>
</feature>
<evidence type="ECO:0000256" key="1">
    <source>
        <dbReference type="SAM" id="MobiDB-lite"/>
    </source>
</evidence>
<accession>A0A1H1NXC5</accession>
<organism evidence="4 5">
    <name type="scientific">Microlunatus soli</name>
    <dbReference type="NCBI Taxonomy" id="630515"/>
    <lineage>
        <taxon>Bacteria</taxon>
        <taxon>Bacillati</taxon>
        <taxon>Actinomycetota</taxon>
        <taxon>Actinomycetes</taxon>
        <taxon>Propionibacteriales</taxon>
        <taxon>Propionibacteriaceae</taxon>
        <taxon>Microlunatus</taxon>
    </lineage>
</organism>
<dbReference type="OrthoDB" id="3821597at2"/>
<dbReference type="EMBL" id="LT629772">
    <property type="protein sequence ID" value="SDS03641.1"/>
    <property type="molecule type" value="Genomic_DNA"/>
</dbReference>
<feature type="region of interest" description="Disordered" evidence="1">
    <location>
        <begin position="219"/>
        <end position="241"/>
    </location>
</feature>
<keyword evidence="5" id="KW-1185">Reference proteome</keyword>
<proteinExistence type="predicted"/>
<gene>
    <name evidence="4" type="ORF">SAMN04489812_0686</name>
</gene>
<evidence type="ECO:0000256" key="2">
    <source>
        <dbReference type="SAM" id="SignalP"/>
    </source>
</evidence>